<dbReference type="VEuPathDB" id="FungiDB:BO82DRAFT_172754"/>
<name>A0A319BVX8_9EURO</name>
<sequence length="56" mass="6582">MDWILYSWPAFLLSLYTYHCIDSTPVFNLGSFVYYSLKWQHSVPLPTPYGCLLGLY</sequence>
<dbReference type="AlphaFoldDB" id="A0A319BVX8"/>
<dbReference type="GeneID" id="37133109"/>
<keyword evidence="3" id="KW-1185">Reference proteome</keyword>
<dbReference type="Proteomes" id="UP000248340">
    <property type="component" value="Unassembled WGS sequence"/>
</dbReference>
<gene>
    <name evidence="2" type="ORF">BO82DRAFT_172754</name>
</gene>
<dbReference type="RefSeq" id="XP_025488026.1">
    <property type="nucleotide sequence ID" value="XM_025630368.1"/>
</dbReference>
<organism evidence="2 3">
    <name type="scientific">Aspergillus uvarum CBS 121591</name>
    <dbReference type="NCBI Taxonomy" id="1448315"/>
    <lineage>
        <taxon>Eukaryota</taxon>
        <taxon>Fungi</taxon>
        <taxon>Dikarya</taxon>
        <taxon>Ascomycota</taxon>
        <taxon>Pezizomycotina</taxon>
        <taxon>Eurotiomycetes</taxon>
        <taxon>Eurotiomycetidae</taxon>
        <taxon>Eurotiales</taxon>
        <taxon>Aspergillaceae</taxon>
        <taxon>Aspergillus</taxon>
        <taxon>Aspergillus subgen. Circumdati</taxon>
    </lineage>
</organism>
<evidence type="ECO:0000313" key="2">
    <source>
        <dbReference type="EMBL" id="PYH77826.1"/>
    </source>
</evidence>
<feature type="signal peptide" evidence="1">
    <location>
        <begin position="1"/>
        <end position="23"/>
    </location>
</feature>
<keyword evidence="1" id="KW-0732">Signal</keyword>
<evidence type="ECO:0000256" key="1">
    <source>
        <dbReference type="SAM" id="SignalP"/>
    </source>
</evidence>
<proteinExistence type="predicted"/>
<dbReference type="EMBL" id="KZ821736">
    <property type="protein sequence ID" value="PYH77826.1"/>
    <property type="molecule type" value="Genomic_DNA"/>
</dbReference>
<evidence type="ECO:0000313" key="3">
    <source>
        <dbReference type="Proteomes" id="UP000248340"/>
    </source>
</evidence>
<accession>A0A319BVX8</accession>
<reference evidence="2 3" key="1">
    <citation type="submission" date="2016-12" db="EMBL/GenBank/DDBJ databases">
        <title>The genomes of Aspergillus section Nigri reveals drivers in fungal speciation.</title>
        <authorList>
            <consortium name="DOE Joint Genome Institute"/>
            <person name="Vesth T.C."/>
            <person name="Nybo J."/>
            <person name="Theobald S."/>
            <person name="Brandl J."/>
            <person name="Frisvad J.C."/>
            <person name="Nielsen K.F."/>
            <person name="Lyhne E.K."/>
            <person name="Kogle M.E."/>
            <person name="Kuo A."/>
            <person name="Riley R."/>
            <person name="Clum A."/>
            <person name="Nolan M."/>
            <person name="Lipzen A."/>
            <person name="Salamov A."/>
            <person name="Henrissat B."/>
            <person name="Wiebenga A."/>
            <person name="De Vries R.P."/>
            <person name="Grigoriev I.V."/>
            <person name="Mortensen U.H."/>
            <person name="Andersen M.R."/>
            <person name="Baker S.E."/>
        </authorList>
    </citation>
    <scope>NUCLEOTIDE SEQUENCE [LARGE SCALE GENOMIC DNA]</scope>
    <source>
        <strain evidence="2 3">CBS 121591</strain>
    </source>
</reference>
<protein>
    <submittedName>
        <fullName evidence="2">Uncharacterized protein</fullName>
    </submittedName>
</protein>
<feature type="chain" id="PRO_5016393153" evidence="1">
    <location>
        <begin position="24"/>
        <end position="56"/>
    </location>
</feature>